<evidence type="ECO:0000256" key="1">
    <source>
        <dbReference type="ARBA" id="ARBA00001974"/>
    </source>
</evidence>
<dbReference type="OrthoDB" id="66881at2759"/>
<protein>
    <submittedName>
        <fullName evidence="8">FAD/NAD(P)-binding domain-containing protein</fullName>
    </submittedName>
</protein>
<dbReference type="Gene3D" id="3.50.50.60">
    <property type="entry name" value="FAD/NAD(P)-binding domain"/>
    <property type="match status" value="2"/>
</dbReference>
<reference evidence="8 9" key="1">
    <citation type="submission" date="2016-10" db="EMBL/GenBank/DDBJ databases">
        <title>Draft genome sequence of Coniochaeta ligniaria NRRL30616, a lignocellulolytic fungus for bioabatement of inhibitors in plant biomass hydrolysates.</title>
        <authorList>
            <consortium name="DOE Joint Genome Institute"/>
            <person name="Jimenez D.J."/>
            <person name="Hector R.E."/>
            <person name="Riley R."/>
            <person name="Sun H."/>
            <person name="Grigoriev I.V."/>
            <person name="Van Elsas J.D."/>
            <person name="Nichols N.N."/>
        </authorList>
    </citation>
    <scope>NUCLEOTIDE SEQUENCE [LARGE SCALE GENOMIC DNA]</scope>
    <source>
        <strain evidence="8 9">NRRL 30616</strain>
    </source>
</reference>
<dbReference type="PRINTS" id="PR00370">
    <property type="entry name" value="FMOXYGENASE"/>
</dbReference>
<dbReference type="GO" id="GO:0071949">
    <property type="term" value="F:FAD binding"/>
    <property type="evidence" value="ECO:0007669"/>
    <property type="project" value="EnsemblFungi"/>
</dbReference>
<comment type="cofactor">
    <cofactor evidence="1">
        <name>FAD</name>
        <dbReference type="ChEBI" id="CHEBI:57692"/>
    </cofactor>
</comment>
<evidence type="ECO:0000256" key="3">
    <source>
        <dbReference type="ARBA" id="ARBA00022630"/>
    </source>
</evidence>
<dbReference type="SUPFAM" id="SSF51905">
    <property type="entry name" value="FAD/NAD(P)-binding domain"/>
    <property type="match status" value="2"/>
</dbReference>
<keyword evidence="3" id="KW-0285">Flavoprotein</keyword>
<proteinExistence type="inferred from homology"/>
<dbReference type="InterPro" id="IPR050346">
    <property type="entry name" value="FMO-like"/>
</dbReference>
<keyword evidence="4" id="KW-0274">FAD</keyword>
<evidence type="ECO:0000256" key="7">
    <source>
        <dbReference type="ARBA" id="ARBA00023033"/>
    </source>
</evidence>
<dbReference type="STRING" id="1408157.A0A1J7JL32"/>
<accession>A0A1J7JL32</accession>
<dbReference type="PANTHER" id="PTHR23023">
    <property type="entry name" value="DIMETHYLANILINE MONOOXYGENASE"/>
    <property type="match status" value="1"/>
</dbReference>
<comment type="similarity">
    <text evidence="2">Belongs to the FMO family.</text>
</comment>
<dbReference type="InterPro" id="IPR020946">
    <property type="entry name" value="Flavin_mOase-like"/>
</dbReference>
<evidence type="ECO:0000256" key="6">
    <source>
        <dbReference type="ARBA" id="ARBA00023002"/>
    </source>
</evidence>
<name>A0A1J7JL32_9PEZI</name>
<dbReference type="FunCoup" id="A0A1J7JL32">
    <property type="interactions" value="627"/>
</dbReference>
<dbReference type="EMBL" id="KV875097">
    <property type="protein sequence ID" value="OIW29980.1"/>
    <property type="molecule type" value="Genomic_DNA"/>
</dbReference>
<dbReference type="FunFam" id="3.50.50.60:FF:000138">
    <property type="entry name" value="Flavin-containing monooxygenase"/>
    <property type="match status" value="1"/>
</dbReference>
<evidence type="ECO:0000256" key="4">
    <source>
        <dbReference type="ARBA" id="ARBA00022827"/>
    </source>
</evidence>
<dbReference type="InParanoid" id="A0A1J7JL32"/>
<dbReference type="AlphaFoldDB" id="A0A1J7JL32"/>
<keyword evidence="7" id="KW-0503">Monooxygenase</keyword>
<organism evidence="8 9">
    <name type="scientific">Coniochaeta ligniaria NRRL 30616</name>
    <dbReference type="NCBI Taxonomy" id="1408157"/>
    <lineage>
        <taxon>Eukaryota</taxon>
        <taxon>Fungi</taxon>
        <taxon>Dikarya</taxon>
        <taxon>Ascomycota</taxon>
        <taxon>Pezizomycotina</taxon>
        <taxon>Sordariomycetes</taxon>
        <taxon>Sordariomycetidae</taxon>
        <taxon>Coniochaetales</taxon>
        <taxon>Coniochaetaceae</taxon>
        <taxon>Coniochaeta</taxon>
    </lineage>
</organism>
<gene>
    <name evidence="8" type="ORF">CONLIGDRAFT_644018</name>
</gene>
<evidence type="ECO:0000313" key="8">
    <source>
        <dbReference type="EMBL" id="OIW29980.1"/>
    </source>
</evidence>
<dbReference type="GO" id="GO:0050661">
    <property type="term" value="F:NADP binding"/>
    <property type="evidence" value="ECO:0007669"/>
    <property type="project" value="InterPro"/>
</dbReference>
<dbReference type="GO" id="GO:0004499">
    <property type="term" value="F:N,N-dimethylaniline monooxygenase activity"/>
    <property type="evidence" value="ECO:0007669"/>
    <property type="project" value="EnsemblFungi"/>
</dbReference>
<keyword evidence="6" id="KW-0560">Oxidoreductase</keyword>
<evidence type="ECO:0000256" key="5">
    <source>
        <dbReference type="ARBA" id="ARBA00022857"/>
    </source>
</evidence>
<dbReference type="InterPro" id="IPR036188">
    <property type="entry name" value="FAD/NAD-bd_sf"/>
</dbReference>
<evidence type="ECO:0000256" key="2">
    <source>
        <dbReference type="ARBA" id="ARBA00009183"/>
    </source>
</evidence>
<keyword evidence="5" id="KW-0521">NADP</keyword>
<dbReference type="InterPro" id="IPR000960">
    <property type="entry name" value="Flavin_mOase"/>
</dbReference>
<dbReference type="Pfam" id="PF00743">
    <property type="entry name" value="FMO-like"/>
    <property type="match status" value="2"/>
</dbReference>
<evidence type="ECO:0000313" key="9">
    <source>
        <dbReference type="Proteomes" id="UP000182658"/>
    </source>
</evidence>
<dbReference type="Pfam" id="PF13450">
    <property type="entry name" value="NAD_binding_8"/>
    <property type="match status" value="1"/>
</dbReference>
<dbReference type="Proteomes" id="UP000182658">
    <property type="component" value="Unassembled WGS sequence"/>
</dbReference>
<keyword evidence="9" id="KW-1185">Reference proteome</keyword>
<sequence>MGRFDVKTIAVIGAGPCGLSAAKYLLAQKAFDKVDVYEQQPEVGGVWNYSPEPSPTRQVPQVSAFAPPDPPVRIAPRVLATPMYDVLHTNIPRHLMKYSDLDFPKDALIFPSREDVQDYLIKYSQDVRHIISFNSQINDVRLRQEEGKDRWDVEVRSTKDGCLHTRTFDAVVVASGHYSTVFIPDVKNIKEFNRAHPGVISHSKSYRSADAFAGKKVIVVGNAASGLDIASQISRVCKKPLLLSVRTPSPPENLAWVNAEEVPVIEEFLVAERGVRFQDGRVERDIDAVLYATGYLYTFPFLQSLIPPLVTDGRRVRGIYKDLIHTEHPTLVFPGLPIKVVPFPLSESQAAIYSRLWANVLPLPEKAEMHKWEEEEAQRRGASFHVWPKGGDAEYINETHAMLAKSKTPGKEPPLWNDELLWQRKIYAEAKLKFEKEGRTAKSLEELGFHYRPSPETSEQEIL</sequence>